<evidence type="ECO:0000313" key="2">
    <source>
        <dbReference type="Proteomes" id="UP001420932"/>
    </source>
</evidence>
<gene>
    <name evidence="1" type="ORF">Syun_027367</name>
</gene>
<proteinExistence type="predicted"/>
<organism evidence="1 2">
    <name type="scientific">Stephania yunnanensis</name>
    <dbReference type="NCBI Taxonomy" id="152371"/>
    <lineage>
        <taxon>Eukaryota</taxon>
        <taxon>Viridiplantae</taxon>
        <taxon>Streptophyta</taxon>
        <taxon>Embryophyta</taxon>
        <taxon>Tracheophyta</taxon>
        <taxon>Spermatophyta</taxon>
        <taxon>Magnoliopsida</taxon>
        <taxon>Ranunculales</taxon>
        <taxon>Menispermaceae</taxon>
        <taxon>Menispermoideae</taxon>
        <taxon>Cissampelideae</taxon>
        <taxon>Stephania</taxon>
    </lineage>
</organism>
<dbReference type="AlphaFoldDB" id="A0AAP0EFI6"/>
<dbReference type="EMBL" id="JBBNAF010000012">
    <property type="protein sequence ID" value="KAK9092456.1"/>
    <property type="molecule type" value="Genomic_DNA"/>
</dbReference>
<keyword evidence="2" id="KW-1185">Reference proteome</keyword>
<comment type="caution">
    <text evidence="1">The sequence shown here is derived from an EMBL/GenBank/DDBJ whole genome shotgun (WGS) entry which is preliminary data.</text>
</comment>
<name>A0AAP0EFI6_9MAGN</name>
<evidence type="ECO:0000313" key="1">
    <source>
        <dbReference type="EMBL" id="KAK9092456.1"/>
    </source>
</evidence>
<protein>
    <submittedName>
        <fullName evidence="1">Uncharacterized protein</fullName>
    </submittedName>
</protein>
<reference evidence="1 2" key="1">
    <citation type="submission" date="2024-01" db="EMBL/GenBank/DDBJ databases">
        <title>Genome assemblies of Stephania.</title>
        <authorList>
            <person name="Yang L."/>
        </authorList>
    </citation>
    <scope>NUCLEOTIDE SEQUENCE [LARGE SCALE GENOMIC DNA]</scope>
    <source>
        <strain evidence="1">YNDBR</strain>
        <tissue evidence="1">Leaf</tissue>
    </source>
</reference>
<dbReference type="Proteomes" id="UP001420932">
    <property type="component" value="Unassembled WGS sequence"/>
</dbReference>
<sequence length="183" mass="20359">MRDINCVPNKTHLISTKYSSDSRSWPQLQVDPNTCVFASTTRDHPIHLWDATSGQILKHEWPARWQSFVPDLVSAAKTIAAAAVVRPRAPLRPSPELHRRTTSSARAAADDSLLLLAGVESCWFVPAATLWTVLSLVVLRCPLLHRLLVRRYCWSSASQAPRSHCPSPARYPSDPCAYLLAIV</sequence>
<accession>A0AAP0EFI6</accession>